<sequence>MEDGSKGKGDVPGRVDESRGQRLVRHMRGLGGGVTQTEHMSTDALMELLRDERCRC</sequence>
<gene>
    <name evidence="2" type="ORF">GCM10011608_33480</name>
</gene>
<evidence type="ECO:0000313" key="2">
    <source>
        <dbReference type="EMBL" id="GGM46024.1"/>
    </source>
</evidence>
<dbReference type="AlphaFoldDB" id="A0A917TYZ0"/>
<reference evidence="2" key="2">
    <citation type="submission" date="2020-09" db="EMBL/GenBank/DDBJ databases">
        <authorList>
            <person name="Sun Q."/>
            <person name="Zhou Y."/>
        </authorList>
    </citation>
    <scope>NUCLEOTIDE SEQUENCE</scope>
    <source>
        <strain evidence="2">CGMCC 4.7312</strain>
    </source>
</reference>
<feature type="compositionally biased region" description="Basic and acidic residues" evidence="1">
    <location>
        <begin position="1"/>
        <end position="20"/>
    </location>
</feature>
<dbReference type="RefSeq" id="WP_189045298.1">
    <property type="nucleotide sequence ID" value="NZ_BMNB01000014.1"/>
</dbReference>
<dbReference type="EMBL" id="BMNB01000014">
    <property type="protein sequence ID" value="GGM46024.1"/>
    <property type="molecule type" value="Genomic_DNA"/>
</dbReference>
<organism evidence="2 3">
    <name type="scientific">Micromonospora sonchi</name>
    <dbReference type="NCBI Taxonomy" id="1763543"/>
    <lineage>
        <taxon>Bacteria</taxon>
        <taxon>Bacillati</taxon>
        <taxon>Actinomycetota</taxon>
        <taxon>Actinomycetes</taxon>
        <taxon>Micromonosporales</taxon>
        <taxon>Micromonosporaceae</taxon>
        <taxon>Micromonospora</taxon>
    </lineage>
</organism>
<feature type="region of interest" description="Disordered" evidence="1">
    <location>
        <begin position="1"/>
        <end position="21"/>
    </location>
</feature>
<proteinExistence type="predicted"/>
<reference evidence="2" key="1">
    <citation type="journal article" date="2014" name="Int. J. Syst. Evol. Microbiol.">
        <title>Complete genome sequence of Corynebacterium casei LMG S-19264T (=DSM 44701T), isolated from a smear-ripened cheese.</title>
        <authorList>
            <consortium name="US DOE Joint Genome Institute (JGI-PGF)"/>
            <person name="Walter F."/>
            <person name="Albersmeier A."/>
            <person name="Kalinowski J."/>
            <person name="Ruckert C."/>
        </authorList>
    </citation>
    <scope>NUCLEOTIDE SEQUENCE</scope>
    <source>
        <strain evidence="2">CGMCC 4.7312</strain>
    </source>
</reference>
<keyword evidence="3" id="KW-1185">Reference proteome</keyword>
<evidence type="ECO:0000256" key="1">
    <source>
        <dbReference type="SAM" id="MobiDB-lite"/>
    </source>
</evidence>
<name>A0A917TYZ0_9ACTN</name>
<protein>
    <submittedName>
        <fullName evidence="2">Uncharacterized protein</fullName>
    </submittedName>
</protein>
<evidence type="ECO:0000313" key="3">
    <source>
        <dbReference type="Proteomes" id="UP000608890"/>
    </source>
</evidence>
<dbReference type="Proteomes" id="UP000608890">
    <property type="component" value="Unassembled WGS sequence"/>
</dbReference>
<comment type="caution">
    <text evidence="2">The sequence shown here is derived from an EMBL/GenBank/DDBJ whole genome shotgun (WGS) entry which is preliminary data.</text>
</comment>
<accession>A0A917TYZ0</accession>